<accession>A0A3B1AVQ2</accession>
<dbReference type="PANTHER" id="PTHR23355">
    <property type="entry name" value="RIBONUCLEASE"/>
    <property type="match status" value="1"/>
</dbReference>
<dbReference type="GO" id="GO:0000175">
    <property type="term" value="F:3'-5'-RNA exonuclease activity"/>
    <property type="evidence" value="ECO:0007669"/>
    <property type="project" value="TreeGrafter"/>
</dbReference>
<dbReference type="InterPro" id="IPR056404">
    <property type="entry name" value="HTH_RNase_II"/>
</dbReference>
<evidence type="ECO:0000259" key="1">
    <source>
        <dbReference type="SMART" id="SM00955"/>
    </source>
</evidence>
<dbReference type="InterPro" id="IPR036388">
    <property type="entry name" value="WH-like_DNA-bd_sf"/>
</dbReference>
<name>A0A3B1AVQ2_9ZZZZ</name>
<organism evidence="2">
    <name type="scientific">hydrothermal vent metagenome</name>
    <dbReference type="NCBI Taxonomy" id="652676"/>
    <lineage>
        <taxon>unclassified sequences</taxon>
        <taxon>metagenomes</taxon>
        <taxon>ecological metagenomes</taxon>
    </lineage>
</organism>
<sequence>MCIQGHQLTEGSLVLHKIRPARVLSVAEKIEIEFEGAKSKRVRPKDVVLLHPGPLSDLAELQPCEGEIEEAWELLAGSSTNLPELAELAYGKFVPATAWAAWQLVADGLYFEGQPHDICARTEEQVAIDRTSRWDKAATQQDWTAFLERLNSKAILPDDHQRLTEVERLALKQTTHSRILQTLGQKETPESAHRLLVSLGYWEQNFNPYPQRFEQPLTALNLQVPELPDEERLDLTHLPAFAIDDAGIQDPDDAISLDGDRLWVHIADVAALIVSDGPMDLAARTRAANLYLPEGVTHMLPQAVTEQLGMGLADTSPALSIGIRLDAEAGVVDVEVVKSRVQVTRLSYGEADDILHEPILAAIQEMTCCYRQQCITAGATKIDLPAVKVQLHGGEVHIQPQPHSASRNLVADAMLMAGDATARFARERSIPIPYATQAAPKNSAMQEGMAAMYAFCKSLQSSKTTCKPGVHAGLGLKQYCRVTSPLRRYADLVVHQQLHAFLTGQQPMSKKTVTQHIVAAEAVASRVRKTERCSNTHWKLIYLNNHPKWQGKGTVVEMQDRRATIIIPELAMETRIRLPDAVPLDTQLLLAVREIDLFDQVAWFNILS</sequence>
<dbReference type="GO" id="GO:0006402">
    <property type="term" value="P:mRNA catabolic process"/>
    <property type="evidence" value="ECO:0007669"/>
    <property type="project" value="TreeGrafter"/>
</dbReference>
<dbReference type="SMART" id="SM00955">
    <property type="entry name" value="RNB"/>
    <property type="match status" value="1"/>
</dbReference>
<dbReference type="SUPFAM" id="SSF50249">
    <property type="entry name" value="Nucleic acid-binding proteins"/>
    <property type="match status" value="2"/>
</dbReference>
<reference evidence="2" key="1">
    <citation type="submission" date="2018-06" db="EMBL/GenBank/DDBJ databases">
        <authorList>
            <person name="Zhirakovskaya E."/>
        </authorList>
    </citation>
    <scope>NUCLEOTIDE SEQUENCE</scope>
</reference>
<evidence type="ECO:0000313" key="2">
    <source>
        <dbReference type="EMBL" id="VAX10116.1"/>
    </source>
</evidence>
<dbReference type="GO" id="GO:0003723">
    <property type="term" value="F:RNA binding"/>
    <property type="evidence" value="ECO:0007669"/>
    <property type="project" value="InterPro"/>
</dbReference>
<gene>
    <name evidence="2" type="ORF">MNBD_GAMMA26-1297</name>
</gene>
<dbReference type="InterPro" id="IPR050180">
    <property type="entry name" value="RNR_Ribonuclease"/>
</dbReference>
<dbReference type="InterPro" id="IPR001900">
    <property type="entry name" value="RNase_II/R"/>
</dbReference>
<dbReference type="Pfam" id="PF00773">
    <property type="entry name" value="RNB"/>
    <property type="match status" value="1"/>
</dbReference>
<dbReference type="AlphaFoldDB" id="A0A3B1AVQ2"/>
<dbReference type="Gene3D" id="1.10.10.10">
    <property type="entry name" value="Winged helix-like DNA-binding domain superfamily/Winged helix DNA-binding domain"/>
    <property type="match status" value="1"/>
</dbReference>
<protein>
    <submittedName>
        <fullName evidence="2">RNase R-related protein</fullName>
    </submittedName>
</protein>
<feature type="domain" description="RNB" evidence="1">
    <location>
        <begin position="232"/>
        <end position="504"/>
    </location>
</feature>
<dbReference type="Gene3D" id="2.40.50.140">
    <property type="entry name" value="Nucleic acid-binding proteins"/>
    <property type="match status" value="1"/>
</dbReference>
<dbReference type="GO" id="GO:0000932">
    <property type="term" value="C:P-body"/>
    <property type="evidence" value="ECO:0007669"/>
    <property type="project" value="TreeGrafter"/>
</dbReference>
<dbReference type="PANTHER" id="PTHR23355:SF42">
    <property type="entry name" value="RIBONUCLEASE II, CHLOROPLASTIC_MITOCHONDRIAL"/>
    <property type="match status" value="1"/>
</dbReference>
<dbReference type="Pfam" id="PF23161">
    <property type="entry name" value="HTH_RNase_II"/>
    <property type="match status" value="1"/>
</dbReference>
<dbReference type="InterPro" id="IPR012340">
    <property type="entry name" value="NA-bd_OB-fold"/>
</dbReference>
<dbReference type="EMBL" id="UOFX01000063">
    <property type="protein sequence ID" value="VAX10116.1"/>
    <property type="molecule type" value="Genomic_DNA"/>
</dbReference>
<proteinExistence type="predicted"/>